<organism evidence="1 2">
    <name type="scientific">Candidatus Scybalenecus merdavium</name>
    <dbReference type="NCBI Taxonomy" id="2840939"/>
    <lineage>
        <taxon>Bacteria</taxon>
        <taxon>Bacillati</taxon>
        <taxon>Bacillota</taxon>
        <taxon>Clostridia</taxon>
        <taxon>Eubacteriales</taxon>
        <taxon>Oscillospiraceae</taxon>
        <taxon>Oscillospiraceae incertae sedis</taxon>
        <taxon>Candidatus Scybalenecus</taxon>
    </lineage>
</organism>
<evidence type="ECO:0000313" key="1">
    <source>
        <dbReference type="EMBL" id="HIU68655.1"/>
    </source>
</evidence>
<dbReference type="EMBL" id="DVNM01000008">
    <property type="protein sequence ID" value="HIU68655.1"/>
    <property type="molecule type" value="Genomic_DNA"/>
</dbReference>
<reference evidence="1" key="1">
    <citation type="submission" date="2020-10" db="EMBL/GenBank/DDBJ databases">
        <authorList>
            <person name="Gilroy R."/>
        </authorList>
    </citation>
    <scope>NUCLEOTIDE SEQUENCE</scope>
    <source>
        <strain evidence="1">CHK176-6737</strain>
    </source>
</reference>
<proteinExistence type="predicted"/>
<gene>
    <name evidence="1" type="ORF">IAD23_01685</name>
</gene>
<accession>A0A9D1MTL7</accession>
<reference evidence="1" key="2">
    <citation type="journal article" date="2021" name="PeerJ">
        <title>Extensive microbial diversity within the chicken gut microbiome revealed by metagenomics and culture.</title>
        <authorList>
            <person name="Gilroy R."/>
            <person name="Ravi A."/>
            <person name="Getino M."/>
            <person name="Pursley I."/>
            <person name="Horton D.L."/>
            <person name="Alikhan N.F."/>
            <person name="Baker D."/>
            <person name="Gharbi K."/>
            <person name="Hall N."/>
            <person name="Watson M."/>
            <person name="Adriaenssens E.M."/>
            <person name="Foster-Nyarko E."/>
            <person name="Jarju S."/>
            <person name="Secka A."/>
            <person name="Antonio M."/>
            <person name="Oren A."/>
            <person name="Chaudhuri R.R."/>
            <person name="La Ragione R."/>
            <person name="Hildebrand F."/>
            <person name="Pallen M.J."/>
        </authorList>
    </citation>
    <scope>NUCLEOTIDE SEQUENCE</scope>
    <source>
        <strain evidence="1">CHK176-6737</strain>
    </source>
</reference>
<comment type="caution">
    <text evidence="1">The sequence shown here is derived from an EMBL/GenBank/DDBJ whole genome shotgun (WGS) entry which is preliminary data.</text>
</comment>
<evidence type="ECO:0008006" key="3">
    <source>
        <dbReference type="Google" id="ProtNLM"/>
    </source>
</evidence>
<evidence type="ECO:0000313" key="2">
    <source>
        <dbReference type="Proteomes" id="UP000824125"/>
    </source>
</evidence>
<sequence>MSTNETIYTNKVFMNAALPLLKTIASDCPDIKAKFEGVNAIYQVSAKKNAQEKEATHFIVEDGVWNVKLGEYFGQQKIDAELEFSSLEKMNAFFKGQMTSLPKFKIHSFGKFLKFMQALLKMSSLLSIAEAPEDEATQLLLCKLYFYLLSSGISQLNKLGHPAIREWTSKSPDRVYAWRVEGHDEVSAYLRIKAGKSRAGRGVYKRSKPFFCMAFDTPRSALGILLGTDDMLESTKQKKLIMEGAPEFGAQIGDYMMLIGALAK</sequence>
<protein>
    <recommendedName>
        <fullName evidence="3">SCP2 domain-containing protein</fullName>
    </recommendedName>
</protein>
<name>A0A9D1MTL7_9FIRM</name>
<dbReference type="AlphaFoldDB" id="A0A9D1MTL7"/>
<dbReference type="Proteomes" id="UP000824125">
    <property type="component" value="Unassembled WGS sequence"/>
</dbReference>